<evidence type="ECO:0000313" key="4">
    <source>
        <dbReference type="EMBL" id="MDJ1159844.1"/>
    </source>
</evidence>
<evidence type="ECO:0000259" key="3">
    <source>
        <dbReference type="PROSITE" id="PS50405"/>
    </source>
</evidence>
<protein>
    <submittedName>
        <fullName evidence="4">Maleylacetoacetate isomerase</fullName>
        <ecNumber evidence="4">5.2.1.2</ecNumber>
    </submittedName>
</protein>
<proteinExistence type="inferred from homology"/>
<dbReference type="InterPro" id="IPR004045">
    <property type="entry name" value="Glutathione_S-Trfase_N"/>
</dbReference>
<dbReference type="GO" id="GO:0016034">
    <property type="term" value="F:maleylacetoacetate isomerase activity"/>
    <property type="evidence" value="ECO:0007669"/>
    <property type="project" value="UniProtKB-EC"/>
</dbReference>
<dbReference type="Pfam" id="PF13410">
    <property type="entry name" value="GST_C_2"/>
    <property type="match status" value="1"/>
</dbReference>
<dbReference type="EC" id="5.2.1.2" evidence="4"/>
<dbReference type="EMBL" id="JASJEV010000013">
    <property type="protein sequence ID" value="MDJ1159844.1"/>
    <property type="molecule type" value="Genomic_DNA"/>
</dbReference>
<dbReference type="InterPro" id="IPR036249">
    <property type="entry name" value="Thioredoxin-like_sf"/>
</dbReference>
<accession>A0ABT7AKF2</accession>
<feature type="domain" description="GST N-terminal" evidence="2">
    <location>
        <begin position="4"/>
        <end position="91"/>
    </location>
</feature>
<dbReference type="InterPro" id="IPR005955">
    <property type="entry name" value="GST_Zeta"/>
</dbReference>
<dbReference type="CDD" id="cd03042">
    <property type="entry name" value="GST_N_Zeta"/>
    <property type="match status" value="1"/>
</dbReference>
<reference evidence="4 5" key="1">
    <citation type="submission" date="2023-05" db="EMBL/GenBank/DDBJ databases">
        <title>Chelatococcus sp. nov., a moderately thermophilic bacterium isolated from hot spring microbial mat.</title>
        <authorList>
            <person name="Hu C.-J."/>
            <person name="Li W.-J."/>
        </authorList>
    </citation>
    <scope>NUCLEOTIDE SEQUENCE [LARGE SCALE GENOMIC DNA]</scope>
    <source>
        <strain evidence="4 5">SYSU G07232</strain>
    </source>
</reference>
<evidence type="ECO:0000313" key="5">
    <source>
        <dbReference type="Proteomes" id="UP001321492"/>
    </source>
</evidence>
<dbReference type="InterPro" id="IPR034333">
    <property type="entry name" value="GST_Zeta_N"/>
</dbReference>
<organism evidence="4 5">
    <name type="scientific">Chelatococcus albus</name>
    <dbReference type="NCBI Taxonomy" id="3047466"/>
    <lineage>
        <taxon>Bacteria</taxon>
        <taxon>Pseudomonadati</taxon>
        <taxon>Pseudomonadota</taxon>
        <taxon>Alphaproteobacteria</taxon>
        <taxon>Hyphomicrobiales</taxon>
        <taxon>Chelatococcaceae</taxon>
        <taxon>Chelatococcus</taxon>
    </lineage>
</organism>
<dbReference type="InterPro" id="IPR040079">
    <property type="entry name" value="Glutathione_S-Trfase"/>
</dbReference>
<keyword evidence="4" id="KW-0413">Isomerase</keyword>
<dbReference type="SUPFAM" id="SSF52833">
    <property type="entry name" value="Thioredoxin-like"/>
    <property type="match status" value="1"/>
</dbReference>
<dbReference type="SFLD" id="SFLDS00019">
    <property type="entry name" value="Glutathione_Transferase_(cytos"/>
    <property type="match status" value="1"/>
</dbReference>
<dbReference type="RefSeq" id="WP_283741842.1">
    <property type="nucleotide sequence ID" value="NZ_JASJEV010000013.1"/>
</dbReference>
<dbReference type="InterPro" id="IPR034330">
    <property type="entry name" value="GST_Zeta_C"/>
</dbReference>
<dbReference type="Gene3D" id="1.20.1050.10">
    <property type="match status" value="1"/>
</dbReference>
<comment type="caution">
    <text evidence="4">The sequence shown here is derived from an EMBL/GenBank/DDBJ whole genome shotgun (WGS) entry which is preliminary data.</text>
</comment>
<dbReference type="NCBIfam" id="TIGR01262">
    <property type="entry name" value="maiA"/>
    <property type="match status" value="1"/>
</dbReference>
<gene>
    <name evidence="4" type="primary">maiA</name>
    <name evidence="4" type="ORF">QNA08_16615</name>
</gene>
<dbReference type="PROSITE" id="PS50405">
    <property type="entry name" value="GST_CTER"/>
    <property type="match status" value="1"/>
</dbReference>
<dbReference type="PROSITE" id="PS50404">
    <property type="entry name" value="GST_NTER"/>
    <property type="match status" value="1"/>
</dbReference>
<name>A0ABT7AKF2_9HYPH</name>
<keyword evidence="5" id="KW-1185">Reference proteome</keyword>
<feature type="domain" description="GST C-terminal" evidence="3">
    <location>
        <begin position="96"/>
        <end position="219"/>
    </location>
</feature>
<dbReference type="Proteomes" id="UP001321492">
    <property type="component" value="Unassembled WGS sequence"/>
</dbReference>
<sequence>MTIPQLTLYSYFRSSAAFRVRIALNLKGVAYDIVPVHLLRDGGEHRKDWYKVINPQMRVPSLAVEHGGERRILIQSPAILEWIEETFPRPALLPHDPIERSRVRSIAAIVACDIHPLNNVGVLNYLKGPLGQGQEAVSAWYAHWIRTGFEAIEQMIAPAPYACGDRPTLADLHLVPQVFNARRFKVPIDDFPRILAATEAAMMLEAFARAAPEAQPDAE</sequence>
<dbReference type="CDD" id="cd03191">
    <property type="entry name" value="GST_C_Zeta"/>
    <property type="match status" value="1"/>
</dbReference>
<dbReference type="SFLD" id="SFLDG00358">
    <property type="entry name" value="Main_(cytGST)"/>
    <property type="match status" value="1"/>
</dbReference>
<dbReference type="Gene3D" id="3.40.30.10">
    <property type="entry name" value="Glutaredoxin"/>
    <property type="match status" value="1"/>
</dbReference>
<comment type="similarity">
    <text evidence="1">Belongs to the GST superfamily. Zeta family.</text>
</comment>
<dbReference type="PANTHER" id="PTHR42673">
    <property type="entry name" value="MALEYLACETOACETATE ISOMERASE"/>
    <property type="match status" value="1"/>
</dbReference>
<dbReference type="InterPro" id="IPR036282">
    <property type="entry name" value="Glutathione-S-Trfase_C_sf"/>
</dbReference>
<dbReference type="PANTHER" id="PTHR42673:SF21">
    <property type="entry name" value="GLUTATHIONE S-TRANSFERASE YFCF"/>
    <property type="match status" value="1"/>
</dbReference>
<evidence type="ECO:0000256" key="1">
    <source>
        <dbReference type="ARBA" id="ARBA00010007"/>
    </source>
</evidence>
<dbReference type="SUPFAM" id="SSF47616">
    <property type="entry name" value="GST C-terminal domain-like"/>
    <property type="match status" value="1"/>
</dbReference>
<dbReference type="Pfam" id="PF13409">
    <property type="entry name" value="GST_N_2"/>
    <property type="match status" value="1"/>
</dbReference>
<dbReference type="InterPro" id="IPR010987">
    <property type="entry name" value="Glutathione-S-Trfase_C-like"/>
</dbReference>
<evidence type="ECO:0000259" key="2">
    <source>
        <dbReference type="PROSITE" id="PS50404"/>
    </source>
</evidence>